<feature type="chain" id="PRO_5010319948" description="Secreted protein" evidence="1">
    <location>
        <begin position="30"/>
        <end position="76"/>
    </location>
</feature>
<dbReference type="GeneID" id="9950647"/>
<dbReference type="CTD" id="9950647"/>
<dbReference type="EMBL" id="JH712082">
    <property type="protein sequence ID" value="EFO15334.1"/>
    <property type="molecule type" value="Genomic_DNA"/>
</dbReference>
<dbReference type="InParanoid" id="A0A1S0TKZ0"/>
<proteinExistence type="predicted"/>
<dbReference type="KEGG" id="loa:LOAG_13179"/>
<evidence type="ECO:0000313" key="2">
    <source>
        <dbReference type="EMBL" id="EFO15334.1"/>
    </source>
</evidence>
<name>A0A1S0TKZ0_LOALO</name>
<dbReference type="RefSeq" id="XP_003148736.1">
    <property type="nucleotide sequence ID" value="XM_003148688.1"/>
</dbReference>
<reference evidence="2" key="1">
    <citation type="submission" date="2012-04" db="EMBL/GenBank/DDBJ databases">
        <title>The Genome Sequence of Loa loa.</title>
        <authorList>
            <consortium name="The Broad Institute Genome Sequencing Platform"/>
            <consortium name="Broad Institute Genome Sequencing Center for Infectious Disease"/>
            <person name="Nutman T.B."/>
            <person name="Fink D.L."/>
            <person name="Russ C."/>
            <person name="Young S."/>
            <person name="Zeng Q."/>
            <person name="Gargeya S."/>
            <person name="Alvarado L."/>
            <person name="Berlin A."/>
            <person name="Chapman S.B."/>
            <person name="Chen Z."/>
            <person name="Freedman E."/>
            <person name="Gellesch M."/>
            <person name="Goldberg J."/>
            <person name="Griggs A."/>
            <person name="Gujja S."/>
            <person name="Heilman E.R."/>
            <person name="Heiman D."/>
            <person name="Howarth C."/>
            <person name="Mehta T."/>
            <person name="Neiman D."/>
            <person name="Pearson M."/>
            <person name="Roberts A."/>
            <person name="Saif S."/>
            <person name="Shea T."/>
            <person name="Shenoy N."/>
            <person name="Sisk P."/>
            <person name="Stolte C."/>
            <person name="Sykes S."/>
            <person name="White J."/>
            <person name="Yandava C."/>
            <person name="Haas B."/>
            <person name="Henn M.R."/>
            <person name="Nusbaum C."/>
            <person name="Birren B."/>
        </authorList>
    </citation>
    <scope>NUCLEOTIDE SEQUENCE [LARGE SCALE GENOMIC DNA]</scope>
</reference>
<feature type="signal peptide" evidence="1">
    <location>
        <begin position="1"/>
        <end position="29"/>
    </location>
</feature>
<gene>
    <name evidence="2" type="ORF">LOAG_13179</name>
</gene>
<organism evidence="2">
    <name type="scientific">Loa loa</name>
    <name type="common">Eye worm</name>
    <name type="synonym">Filaria loa</name>
    <dbReference type="NCBI Taxonomy" id="7209"/>
    <lineage>
        <taxon>Eukaryota</taxon>
        <taxon>Metazoa</taxon>
        <taxon>Ecdysozoa</taxon>
        <taxon>Nematoda</taxon>
        <taxon>Chromadorea</taxon>
        <taxon>Rhabditida</taxon>
        <taxon>Spirurina</taxon>
        <taxon>Spiruromorpha</taxon>
        <taxon>Filarioidea</taxon>
        <taxon>Onchocercidae</taxon>
        <taxon>Loa</taxon>
    </lineage>
</organism>
<sequence>MKASGKIFHRFSSTCILLRFLSVCPPYVGLPKSKCTGGQHYTKTMDNDIHCTYVMDNPKEQPYLHDGLGGAYKTPP</sequence>
<accession>A0A1S0TKZ0</accession>
<keyword evidence="1" id="KW-0732">Signal</keyword>
<dbReference type="AlphaFoldDB" id="A0A1S0TKZ0"/>
<protein>
    <recommendedName>
        <fullName evidence="3">Secreted protein</fullName>
    </recommendedName>
</protein>
<evidence type="ECO:0008006" key="3">
    <source>
        <dbReference type="Google" id="ProtNLM"/>
    </source>
</evidence>
<evidence type="ECO:0000256" key="1">
    <source>
        <dbReference type="SAM" id="SignalP"/>
    </source>
</evidence>